<comment type="caution">
    <text evidence="2">The sequence shown here is derived from an EMBL/GenBank/DDBJ whole genome shotgun (WGS) entry which is preliminary data.</text>
</comment>
<dbReference type="Proteomes" id="UP000606889">
    <property type="component" value="Unassembled WGS sequence"/>
</dbReference>
<sequence length="249" mass="27850">MASLNEYYNQFLNDLAAKYQGQIDVETENYNASKNDLKNTFDMNKELLGKSREQAMRSAYISQQKAMRDVPAALASQGIKGGLTESTYGNLLKTYQNARGNATSSYNEQIGKLGQDYQSNLTNLNNSYRTNINNINAAKETDAWGRANDSWSAYLQEEAERRAAEQWELEKQERERAASSGGGSGRSGRSIKGKKSEDSLEELREQDKKLASTGGYYASQPQVVDKKRIPTGQIAYIWSDGKVTYSAKR</sequence>
<gene>
    <name evidence="2" type="ORF">H8S18_07885</name>
</gene>
<dbReference type="RefSeq" id="WP_186857767.1">
    <property type="nucleotide sequence ID" value="NZ_JACOON010000004.1"/>
</dbReference>
<keyword evidence="3" id="KW-1185">Reference proteome</keyword>
<organism evidence="2 3">
    <name type="scientific">Christensenella tenuis</name>
    <dbReference type="NCBI Taxonomy" id="2763033"/>
    <lineage>
        <taxon>Bacteria</taxon>
        <taxon>Bacillati</taxon>
        <taxon>Bacillota</taxon>
        <taxon>Clostridia</taxon>
        <taxon>Christensenellales</taxon>
        <taxon>Christensenellaceae</taxon>
        <taxon>Christensenella</taxon>
    </lineage>
</organism>
<proteinExistence type="predicted"/>
<dbReference type="EMBL" id="JACOON010000004">
    <property type="protein sequence ID" value="MBC5648253.1"/>
    <property type="molecule type" value="Genomic_DNA"/>
</dbReference>
<evidence type="ECO:0000256" key="1">
    <source>
        <dbReference type="SAM" id="MobiDB-lite"/>
    </source>
</evidence>
<name>A0ABR7EGF1_9FIRM</name>
<accession>A0ABR7EGF1</accession>
<feature type="compositionally biased region" description="Basic and acidic residues" evidence="1">
    <location>
        <begin position="165"/>
        <end position="177"/>
    </location>
</feature>
<feature type="compositionally biased region" description="Basic and acidic residues" evidence="1">
    <location>
        <begin position="194"/>
        <end position="210"/>
    </location>
</feature>
<protein>
    <submittedName>
        <fullName evidence="2">Uncharacterized protein</fullName>
    </submittedName>
</protein>
<evidence type="ECO:0000313" key="3">
    <source>
        <dbReference type="Proteomes" id="UP000606889"/>
    </source>
</evidence>
<reference evidence="2 3" key="1">
    <citation type="submission" date="2020-08" db="EMBL/GenBank/DDBJ databases">
        <title>Genome public.</title>
        <authorList>
            <person name="Liu C."/>
            <person name="Sun Q."/>
        </authorList>
    </citation>
    <scope>NUCLEOTIDE SEQUENCE [LARGE SCALE GENOMIC DNA]</scope>
    <source>
        <strain evidence="2 3">NSJ-35</strain>
    </source>
</reference>
<evidence type="ECO:0000313" key="2">
    <source>
        <dbReference type="EMBL" id="MBC5648253.1"/>
    </source>
</evidence>
<feature type="region of interest" description="Disordered" evidence="1">
    <location>
        <begin position="165"/>
        <end position="224"/>
    </location>
</feature>